<feature type="compositionally biased region" description="Polar residues" evidence="5">
    <location>
        <begin position="239"/>
        <end position="276"/>
    </location>
</feature>
<dbReference type="GO" id="GO:0007189">
    <property type="term" value="P:adenylate cyclase-activating G protein-coupled receptor signaling pathway"/>
    <property type="evidence" value="ECO:0007669"/>
    <property type="project" value="TreeGrafter"/>
</dbReference>
<evidence type="ECO:0000256" key="2">
    <source>
        <dbReference type="ARBA" id="ARBA00022692"/>
    </source>
</evidence>
<feature type="transmembrane region" description="Helical" evidence="6">
    <location>
        <begin position="342"/>
        <end position="365"/>
    </location>
</feature>
<feature type="region of interest" description="Disordered" evidence="5">
    <location>
        <begin position="239"/>
        <end position="332"/>
    </location>
</feature>
<evidence type="ECO:0000313" key="9">
    <source>
        <dbReference type="EMBL" id="KAF1959012.1"/>
    </source>
</evidence>
<feature type="transmembrane region" description="Helical" evidence="6">
    <location>
        <begin position="385"/>
        <end position="403"/>
    </location>
</feature>
<dbReference type="EMBL" id="ML976986">
    <property type="protein sequence ID" value="KAF1959012.1"/>
    <property type="molecule type" value="Genomic_DNA"/>
</dbReference>
<comment type="subcellular location">
    <subcellularLocation>
        <location evidence="1">Membrane</location>
        <topology evidence="1">Multi-pass membrane protein</topology>
    </subcellularLocation>
</comment>
<proteinExistence type="predicted"/>
<dbReference type="Gene3D" id="1.20.1070.10">
    <property type="entry name" value="Rhodopsin 7-helix transmembrane proteins"/>
    <property type="match status" value="1"/>
</dbReference>
<keyword evidence="10" id="KW-1185">Reference proteome</keyword>
<keyword evidence="3 6" id="KW-1133">Transmembrane helix</keyword>
<feature type="transmembrane region" description="Helical" evidence="6">
    <location>
        <begin position="47"/>
        <end position="69"/>
    </location>
</feature>
<feature type="transmembrane region" description="Helical" evidence="6">
    <location>
        <begin position="170"/>
        <end position="190"/>
    </location>
</feature>
<dbReference type="PROSITE" id="PS50261">
    <property type="entry name" value="G_PROTEIN_RECEP_F2_4"/>
    <property type="match status" value="1"/>
</dbReference>
<feature type="compositionally biased region" description="Polar residues" evidence="5">
    <location>
        <begin position="462"/>
        <end position="473"/>
    </location>
</feature>
<dbReference type="AlphaFoldDB" id="A0A6A5TC30"/>
<gene>
    <name evidence="9" type="ORF">CC80DRAFT_24250</name>
    <name evidence="8" type="ORF">CC80DRAFT_317929</name>
</gene>
<dbReference type="EMBL" id="ML977062">
    <property type="protein sequence ID" value="KAF1948336.1"/>
    <property type="molecule type" value="Genomic_DNA"/>
</dbReference>
<evidence type="ECO:0000259" key="7">
    <source>
        <dbReference type="PROSITE" id="PS50261"/>
    </source>
</evidence>
<reference evidence="8" key="1">
    <citation type="journal article" date="2020" name="Stud. Mycol.">
        <title>101 Dothideomycetes genomes: a test case for predicting lifestyles and emergence of pathogens.</title>
        <authorList>
            <person name="Haridas S."/>
            <person name="Albert R."/>
            <person name="Binder M."/>
            <person name="Bloem J."/>
            <person name="Labutti K."/>
            <person name="Salamov A."/>
            <person name="Andreopoulos B."/>
            <person name="Baker S."/>
            <person name="Barry K."/>
            <person name="Bills G."/>
            <person name="Bluhm B."/>
            <person name="Cannon C."/>
            <person name="Castanera R."/>
            <person name="Culley D."/>
            <person name="Daum C."/>
            <person name="Ezra D."/>
            <person name="Gonzalez J."/>
            <person name="Henrissat B."/>
            <person name="Kuo A."/>
            <person name="Liang C."/>
            <person name="Lipzen A."/>
            <person name="Lutzoni F."/>
            <person name="Magnuson J."/>
            <person name="Mondo S."/>
            <person name="Nolan M."/>
            <person name="Ohm R."/>
            <person name="Pangilinan J."/>
            <person name="Park H.-J."/>
            <person name="Ramirez L."/>
            <person name="Alfaro M."/>
            <person name="Sun H."/>
            <person name="Tritt A."/>
            <person name="Yoshinaga Y."/>
            <person name="Zwiers L.-H."/>
            <person name="Turgeon B."/>
            <person name="Goodwin S."/>
            <person name="Spatafora J."/>
            <person name="Crous P."/>
            <person name="Grigoriev I."/>
        </authorList>
    </citation>
    <scope>NUCLEOTIDE SEQUENCE</scope>
    <source>
        <strain evidence="8">CBS 675.92</strain>
    </source>
</reference>
<dbReference type="GO" id="GO:0005886">
    <property type="term" value="C:plasma membrane"/>
    <property type="evidence" value="ECO:0007669"/>
    <property type="project" value="TreeGrafter"/>
</dbReference>
<sequence length="484" mass="54477">MIVFNERQILAIQLSERIMSVLSIIGSIFIITTFWKWHYFRKPINRLVFYASFGNMTVNVATLIGTAAVPVFPAKFSPLCEFQGIIIQWFMAADSLWVFCMALNVQLVFFRGYNSTQLRHLEKWYLLGAYGVTGIVAVTYIFLDHFGSRIIIGPATLWCWVSAEVDWMRIAFFYAPVWGVIFSTMAIYIVTGWKIFRKGSELHSLSKRVAADQDLGNAPHSPHISTDLGIIKVETTMEVETTQPQDSWDPQAASPTLHNASRSSFGSTKQLSSNVETPAPTHIQPNPHSRRIHHTANTPSGYRATAFATNPMREPDVEPSRSMSITNNNNTARRHNGMKVNAAALGYFKVAFLMFAALVCVWVPSTANRLQQFIHKDHPMFGLNLASALVLPLQGFWNSMIYISTTWPECKRAIAELMNKDNGHKSEEPSWQPRGHRNLIAKPPELDTAILLETVETSAPISQQHLSNASSVEDVQRVPSEHKR</sequence>
<dbReference type="PANTHER" id="PTHR23112">
    <property type="entry name" value="G PROTEIN-COUPLED RECEPTOR 157-RELATED"/>
    <property type="match status" value="1"/>
</dbReference>
<evidence type="ECO:0000313" key="8">
    <source>
        <dbReference type="EMBL" id="KAF1948336.1"/>
    </source>
</evidence>
<evidence type="ECO:0000256" key="1">
    <source>
        <dbReference type="ARBA" id="ARBA00004141"/>
    </source>
</evidence>
<organism evidence="8 10">
    <name type="scientific">Byssothecium circinans</name>
    <dbReference type="NCBI Taxonomy" id="147558"/>
    <lineage>
        <taxon>Eukaryota</taxon>
        <taxon>Fungi</taxon>
        <taxon>Dikarya</taxon>
        <taxon>Ascomycota</taxon>
        <taxon>Pezizomycotina</taxon>
        <taxon>Dothideomycetes</taxon>
        <taxon>Pleosporomycetidae</taxon>
        <taxon>Pleosporales</taxon>
        <taxon>Massarineae</taxon>
        <taxon>Massarinaceae</taxon>
        <taxon>Byssothecium</taxon>
    </lineage>
</organism>
<feature type="compositionally biased region" description="Polar residues" evidence="5">
    <location>
        <begin position="321"/>
        <end position="331"/>
    </location>
</feature>
<dbReference type="PANTHER" id="PTHR23112:SF0">
    <property type="entry name" value="TRANSMEMBRANE PROTEIN 116"/>
    <property type="match status" value="1"/>
</dbReference>
<name>A0A6A5TC30_9PLEO</name>
<evidence type="ECO:0000313" key="10">
    <source>
        <dbReference type="Proteomes" id="UP000800035"/>
    </source>
</evidence>
<evidence type="ECO:0000256" key="3">
    <source>
        <dbReference type="ARBA" id="ARBA00022989"/>
    </source>
</evidence>
<evidence type="ECO:0000256" key="5">
    <source>
        <dbReference type="SAM" id="MobiDB-lite"/>
    </source>
</evidence>
<dbReference type="Proteomes" id="UP000800035">
    <property type="component" value="Unassembled WGS sequence"/>
</dbReference>
<keyword evidence="2 6" id="KW-0812">Transmembrane</keyword>
<evidence type="ECO:0000256" key="4">
    <source>
        <dbReference type="ARBA" id="ARBA00023136"/>
    </source>
</evidence>
<accession>A0A6A5TC30</accession>
<dbReference type="OrthoDB" id="18453at2759"/>
<protein>
    <recommendedName>
        <fullName evidence="7">G-protein coupled receptors family 2 profile 2 domain-containing protein</fullName>
    </recommendedName>
</protein>
<feature type="transmembrane region" description="Helical" evidence="6">
    <location>
        <begin position="18"/>
        <end position="35"/>
    </location>
</feature>
<dbReference type="InterPro" id="IPR017981">
    <property type="entry name" value="GPCR_2-like_7TM"/>
</dbReference>
<dbReference type="GO" id="GO:0007166">
    <property type="term" value="P:cell surface receptor signaling pathway"/>
    <property type="evidence" value="ECO:0007669"/>
    <property type="project" value="InterPro"/>
</dbReference>
<feature type="compositionally biased region" description="Basic and acidic residues" evidence="5">
    <location>
        <begin position="474"/>
        <end position="484"/>
    </location>
</feature>
<feature type="transmembrane region" description="Helical" evidence="6">
    <location>
        <begin position="89"/>
        <end position="112"/>
    </location>
</feature>
<feature type="transmembrane region" description="Helical" evidence="6">
    <location>
        <begin position="124"/>
        <end position="143"/>
    </location>
</feature>
<keyword evidence="4 6" id="KW-0472">Membrane</keyword>
<dbReference type="SUPFAM" id="SSF81321">
    <property type="entry name" value="Family A G protein-coupled receptor-like"/>
    <property type="match status" value="1"/>
</dbReference>
<dbReference type="GO" id="GO:0004930">
    <property type="term" value="F:G protein-coupled receptor activity"/>
    <property type="evidence" value="ECO:0007669"/>
    <property type="project" value="TreeGrafter"/>
</dbReference>
<feature type="domain" description="G-protein coupled receptors family 2 profile 2" evidence="7">
    <location>
        <begin position="9"/>
        <end position="198"/>
    </location>
</feature>
<evidence type="ECO:0000256" key="6">
    <source>
        <dbReference type="SAM" id="Phobius"/>
    </source>
</evidence>
<dbReference type="Pfam" id="PF05462">
    <property type="entry name" value="Dicty_CAR"/>
    <property type="match status" value="1"/>
</dbReference>
<feature type="region of interest" description="Disordered" evidence="5">
    <location>
        <begin position="462"/>
        <end position="484"/>
    </location>
</feature>